<dbReference type="EMBL" id="MU001512">
    <property type="protein sequence ID" value="KAF2438637.1"/>
    <property type="molecule type" value="Genomic_DNA"/>
</dbReference>
<reference evidence="1" key="1">
    <citation type="journal article" date="2020" name="Stud. Mycol.">
        <title>101 Dothideomycetes genomes: a test case for predicting lifestyles and emergence of pathogens.</title>
        <authorList>
            <person name="Haridas S."/>
            <person name="Albert R."/>
            <person name="Binder M."/>
            <person name="Bloem J."/>
            <person name="Labutti K."/>
            <person name="Salamov A."/>
            <person name="Andreopoulos B."/>
            <person name="Baker S."/>
            <person name="Barry K."/>
            <person name="Bills G."/>
            <person name="Bluhm B."/>
            <person name="Cannon C."/>
            <person name="Castanera R."/>
            <person name="Culley D."/>
            <person name="Daum C."/>
            <person name="Ezra D."/>
            <person name="Gonzalez J."/>
            <person name="Henrissat B."/>
            <person name="Kuo A."/>
            <person name="Liang C."/>
            <person name="Lipzen A."/>
            <person name="Lutzoni F."/>
            <person name="Magnuson J."/>
            <person name="Mondo S."/>
            <person name="Nolan M."/>
            <person name="Ohm R."/>
            <person name="Pangilinan J."/>
            <person name="Park H.-J."/>
            <person name="Ramirez L."/>
            <person name="Alfaro M."/>
            <person name="Sun H."/>
            <person name="Tritt A."/>
            <person name="Yoshinaga Y."/>
            <person name="Zwiers L.-H."/>
            <person name="Turgeon B."/>
            <person name="Goodwin S."/>
            <person name="Spatafora J."/>
            <person name="Crous P."/>
            <person name="Grigoriev I."/>
        </authorList>
    </citation>
    <scope>NUCLEOTIDE SEQUENCE</scope>
    <source>
        <strain evidence="1">CBS 690.94</strain>
    </source>
</reference>
<accession>A0A9P4U734</accession>
<evidence type="ECO:0000313" key="1">
    <source>
        <dbReference type="EMBL" id="KAF2438637.1"/>
    </source>
</evidence>
<evidence type="ECO:0000313" key="2">
    <source>
        <dbReference type="Proteomes" id="UP000799764"/>
    </source>
</evidence>
<dbReference type="Proteomes" id="UP000799764">
    <property type="component" value="Unassembled WGS sequence"/>
</dbReference>
<protein>
    <submittedName>
        <fullName evidence="1">Uncharacterized protein</fullName>
    </submittedName>
</protein>
<dbReference type="AlphaFoldDB" id="A0A9P4U734"/>
<dbReference type="OrthoDB" id="5355007at2759"/>
<comment type="caution">
    <text evidence="1">The sequence shown here is derived from an EMBL/GenBank/DDBJ whole genome shotgun (WGS) entry which is preliminary data.</text>
</comment>
<gene>
    <name evidence="1" type="ORF">P171DRAFT_449239</name>
</gene>
<organism evidence="1 2">
    <name type="scientific">Karstenula rhodostoma CBS 690.94</name>
    <dbReference type="NCBI Taxonomy" id="1392251"/>
    <lineage>
        <taxon>Eukaryota</taxon>
        <taxon>Fungi</taxon>
        <taxon>Dikarya</taxon>
        <taxon>Ascomycota</taxon>
        <taxon>Pezizomycotina</taxon>
        <taxon>Dothideomycetes</taxon>
        <taxon>Pleosporomycetidae</taxon>
        <taxon>Pleosporales</taxon>
        <taxon>Massarineae</taxon>
        <taxon>Didymosphaeriaceae</taxon>
        <taxon>Karstenula</taxon>
    </lineage>
</organism>
<name>A0A9P4U734_9PLEO</name>
<sequence length="143" mass="15513">MSDPKPITMTSSQAHDRLPDHVRNDIYAALLSGTGIRNIEDTLNHQMQATGFKATLKAYVNHLLRVEGVATFPEIMEKVEAKVLHDTQAAKNKDAANGVNGVNGHSSESDDYNLALPSSVTKEGAKAVLKELDKVCDITAEEK</sequence>
<keyword evidence="2" id="KW-1185">Reference proteome</keyword>
<proteinExistence type="predicted"/>